<evidence type="ECO:0000313" key="1">
    <source>
        <dbReference type="EMBL" id="KQE03672.1"/>
    </source>
</evidence>
<name>A0AAP1AGD0_ACIBA</name>
<organism evidence="1 2">
    <name type="scientific">Acinetobacter baumannii</name>
    <dbReference type="NCBI Taxonomy" id="470"/>
    <lineage>
        <taxon>Bacteria</taxon>
        <taxon>Pseudomonadati</taxon>
        <taxon>Pseudomonadota</taxon>
        <taxon>Gammaproteobacteria</taxon>
        <taxon>Moraxellales</taxon>
        <taxon>Moraxellaceae</taxon>
        <taxon>Acinetobacter</taxon>
        <taxon>Acinetobacter calcoaceticus/baumannii complex</taxon>
    </lineage>
</organism>
<dbReference type="Proteomes" id="UP000051449">
    <property type="component" value="Unassembled WGS sequence"/>
</dbReference>
<evidence type="ECO:0000313" key="2">
    <source>
        <dbReference type="Proteomes" id="UP000051449"/>
    </source>
</evidence>
<gene>
    <name evidence="1" type="ORF">APD33_13745</name>
</gene>
<sequence length="257" mass="28222">MNIYLVGTPVKLNVDFSDSDGNPLAVTEAKYRVVDQDSKELLQMRSFDTTLGELTIPSEINTIAALDINAITTDNKLNFRTREVRVVEFELTLQDGNIVPHNLAYAIRLRDPLIAGLNSFQTMSQATLSSLSISALSAWNEASLDSKISALIEAYERICKLGFTLVDNLDLLSPKDFSALDARFVDALKKAQVAEADAILGGGESTLMSRKQGLLSQTIGETHETYQKGMPLDLVVSKLTMRYLSGFISTNKRIGRA</sequence>
<protein>
    <submittedName>
        <fullName evidence="1">Uncharacterized protein</fullName>
    </submittedName>
</protein>
<dbReference type="AlphaFoldDB" id="A0AAP1AGD0"/>
<dbReference type="RefSeq" id="WP_001028941.1">
    <property type="nucleotide sequence ID" value="NZ_CAJHGX010000014.1"/>
</dbReference>
<accession>A0AAP1AGD0</accession>
<reference evidence="1 2" key="1">
    <citation type="submission" date="2015-10" db="EMBL/GenBank/DDBJ databases">
        <title>The utility of whole genome sequencing in characterizing Acinetobacter epidemiology and analyzing hospital outbreaks.</title>
        <authorList>
            <person name="Ozer E.A."/>
            <person name="Fitzpatrick M.A."/>
            <person name="Hauser A.R."/>
        </authorList>
    </citation>
    <scope>NUCLEOTIDE SEQUENCE [LARGE SCALE GENOMIC DNA]</scope>
    <source>
        <strain evidence="1 2">ABBL072</strain>
    </source>
</reference>
<proteinExistence type="predicted"/>
<comment type="caution">
    <text evidence="1">The sequence shown here is derived from an EMBL/GenBank/DDBJ whole genome shotgun (WGS) entry which is preliminary data.</text>
</comment>
<dbReference type="EMBL" id="LLGC01000179">
    <property type="protein sequence ID" value="KQE03672.1"/>
    <property type="molecule type" value="Genomic_DNA"/>
</dbReference>